<organism evidence="2 3">
    <name type="scientific">Callosobruchus maculatus</name>
    <name type="common">Southern cowpea weevil</name>
    <name type="synonym">Pulse bruchid</name>
    <dbReference type="NCBI Taxonomy" id="64391"/>
    <lineage>
        <taxon>Eukaryota</taxon>
        <taxon>Metazoa</taxon>
        <taxon>Ecdysozoa</taxon>
        <taxon>Arthropoda</taxon>
        <taxon>Hexapoda</taxon>
        <taxon>Insecta</taxon>
        <taxon>Pterygota</taxon>
        <taxon>Neoptera</taxon>
        <taxon>Endopterygota</taxon>
        <taxon>Coleoptera</taxon>
        <taxon>Polyphaga</taxon>
        <taxon>Cucujiformia</taxon>
        <taxon>Chrysomeloidea</taxon>
        <taxon>Chrysomelidae</taxon>
        <taxon>Bruchinae</taxon>
        <taxon>Bruchini</taxon>
        <taxon>Callosobruchus</taxon>
    </lineage>
</organism>
<evidence type="ECO:0000256" key="1">
    <source>
        <dbReference type="SAM" id="MobiDB-lite"/>
    </source>
</evidence>
<feature type="non-terminal residue" evidence="2">
    <location>
        <position position="55"/>
    </location>
</feature>
<keyword evidence="3" id="KW-1185">Reference proteome</keyword>
<feature type="compositionally biased region" description="Low complexity" evidence="1">
    <location>
        <begin position="12"/>
        <end position="23"/>
    </location>
</feature>
<name>A0A653DL77_CALMS</name>
<accession>A0A653DL77</accession>
<dbReference type="OrthoDB" id="10398716at2759"/>
<gene>
    <name evidence="2" type="ORF">CALMAC_LOCUS18509</name>
</gene>
<proteinExistence type="predicted"/>
<sequence length="55" mass="6000">MKMGGDGDKQSGNNEAGENGTTNLKTEAYLKDLLTEKNKIDLDNYPIVARLLDEG</sequence>
<evidence type="ECO:0000313" key="3">
    <source>
        <dbReference type="Proteomes" id="UP000410492"/>
    </source>
</evidence>
<reference evidence="2 3" key="1">
    <citation type="submission" date="2019-01" db="EMBL/GenBank/DDBJ databases">
        <authorList>
            <person name="Sayadi A."/>
        </authorList>
    </citation>
    <scope>NUCLEOTIDE SEQUENCE [LARGE SCALE GENOMIC DNA]</scope>
</reference>
<dbReference type="AlphaFoldDB" id="A0A653DL77"/>
<protein>
    <submittedName>
        <fullName evidence="2">Uncharacterized protein</fullName>
    </submittedName>
</protein>
<dbReference type="EMBL" id="CAACVG010012858">
    <property type="protein sequence ID" value="VEN60976.1"/>
    <property type="molecule type" value="Genomic_DNA"/>
</dbReference>
<dbReference type="Proteomes" id="UP000410492">
    <property type="component" value="Unassembled WGS sequence"/>
</dbReference>
<feature type="region of interest" description="Disordered" evidence="1">
    <location>
        <begin position="1"/>
        <end position="24"/>
    </location>
</feature>
<evidence type="ECO:0000313" key="2">
    <source>
        <dbReference type="EMBL" id="VEN60976.1"/>
    </source>
</evidence>